<evidence type="ECO:0000256" key="4">
    <source>
        <dbReference type="ARBA" id="ARBA00022692"/>
    </source>
</evidence>
<feature type="chain" id="PRO_5017213968" description="SRCR domain-containing protein" evidence="13">
    <location>
        <begin position="19"/>
        <end position="593"/>
    </location>
</feature>
<feature type="signal peptide" evidence="13">
    <location>
        <begin position="1"/>
        <end position="18"/>
    </location>
</feature>
<keyword evidence="9 11" id="KW-1015">Disulfide bond</keyword>
<feature type="disulfide bond" evidence="11">
    <location>
        <begin position="154"/>
        <end position="215"/>
    </location>
</feature>
<keyword evidence="6" id="KW-0677">Repeat</keyword>
<dbReference type="FunFam" id="3.10.250.10:FF:000016">
    <property type="entry name" value="Scavenger receptor cysteine-rich protein type 12"/>
    <property type="match status" value="1"/>
</dbReference>
<reference evidence="15" key="3">
    <citation type="submission" date="2025-09" db="UniProtKB">
        <authorList>
            <consortium name="Ensembl"/>
        </authorList>
    </citation>
    <scope>IDENTIFICATION</scope>
    <source>
        <strain evidence="15">Hd-rR</strain>
    </source>
</reference>
<dbReference type="SMART" id="SM00202">
    <property type="entry name" value="SR"/>
    <property type="match status" value="2"/>
</dbReference>
<keyword evidence="10" id="KW-0325">Glycoprotein</keyword>
<evidence type="ECO:0000256" key="12">
    <source>
        <dbReference type="SAM" id="Phobius"/>
    </source>
</evidence>
<evidence type="ECO:0000256" key="6">
    <source>
        <dbReference type="ARBA" id="ARBA00022737"/>
    </source>
</evidence>
<reference evidence="15" key="2">
    <citation type="submission" date="2025-08" db="UniProtKB">
        <authorList>
            <consortium name="Ensembl"/>
        </authorList>
    </citation>
    <scope>IDENTIFICATION</scope>
    <source>
        <strain evidence="15">Hd-rR</strain>
    </source>
</reference>
<protein>
    <recommendedName>
        <fullName evidence="14">SRCR domain-containing protein</fullName>
    </recommendedName>
</protein>
<proteinExistence type="predicted"/>
<evidence type="ECO:0000256" key="2">
    <source>
        <dbReference type="ARBA" id="ARBA00004613"/>
    </source>
</evidence>
<keyword evidence="8 12" id="KW-0472">Membrane</keyword>
<evidence type="ECO:0000256" key="10">
    <source>
        <dbReference type="ARBA" id="ARBA00023180"/>
    </source>
</evidence>
<dbReference type="PROSITE" id="PS50287">
    <property type="entry name" value="SRCR_2"/>
    <property type="match status" value="2"/>
</dbReference>
<dbReference type="Pfam" id="PF00530">
    <property type="entry name" value="SRCR"/>
    <property type="match status" value="2"/>
</dbReference>
<evidence type="ECO:0000256" key="8">
    <source>
        <dbReference type="ARBA" id="ARBA00023136"/>
    </source>
</evidence>
<feature type="disulfide bond" evidence="11">
    <location>
        <begin position="141"/>
        <end position="205"/>
    </location>
</feature>
<evidence type="ECO:0000256" key="11">
    <source>
        <dbReference type="PROSITE-ProRule" id="PRU00196"/>
    </source>
</evidence>
<evidence type="ECO:0000256" key="7">
    <source>
        <dbReference type="ARBA" id="ARBA00022989"/>
    </source>
</evidence>
<evidence type="ECO:0000313" key="15">
    <source>
        <dbReference type="Ensembl" id="ENSORLP00000027173.1"/>
    </source>
</evidence>
<dbReference type="PANTHER" id="PTHR48071">
    <property type="entry name" value="SRCR DOMAIN-CONTAINING PROTEIN"/>
    <property type="match status" value="1"/>
</dbReference>
<dbReference type="InterPro" id="IPR036772">
    <property type="entry name" value="SRCR-like_dom_sf"/>
</dbReference>
<evidence type="ECO:0000256" key="9">
    <source>
        <dbReference type="ARBA" id="ARBA00023157"/>
    </source>
</evidence>
<keyword evidence="4 12" id="KW-0812">Transmembrane</keyword>
<feature type="disulfide bond" evidence="11">
    <location>
        <begin position="292"/>
        <end position="302"/>
    </location>
</feature>
<keyword evidence="5 13" id="KW-0732">Signal</keyword>
<evidence type="ECO:0000256" key="5">
    <source>
        <dbReference type="ARBA" id="ARBA00022729"/>
    </source>
</evidence>
<dbReference type="Bgee" id="ENSORLG00000027329">
    <property type="expression patterns" value="Expressed in pharyngeal gill and 10 other cell types or tissues"/>
</dbReference>
<sequence length="593" mass="65372">MTLLKAVFIIHLSYLCQGDPYVDQIGAKCSWTLKMGENRSLETVGLNSDFAETLIKEICQDLDCGGVYHVDKTTSLHNITCLQQCTYKNLHLHNCSETTGSNCSVINKVICGHQPVRLAGGSDRCAGRVEVWQNDMWGTVCDDQWDLRDADVVCAQHGCGYALNVTGQGGQFAPGRGPIHLDELNCTGREENLWACPSAGNENDCGHKEDAGVTCSEMRAIRLTGGLDRCAGKVEIHRNGSWGSLCDNAWNIHLATMVCSMLQCGGGAKPEKFSRIASFTHNNATPKYFYVCPQTATSLWQCQEIYTNPFLCMGSQPSGVICNGSLGLPVSITFSENEVTSRTTTETTFVTTAGSYESQSIELLSTISLSVLLFVFLIVNTVLCCLYKRRHAFLLKEIRSNPRSPTEHPQNRHKEAVSLVKVTNNPQQMDDPSSPRYIGTQFSSVYSPSVETDYENYDPGIDPSVSLSTFRNSQCYRGALKPSGFCKLQEEDKGPLNGNPTASQYARMSKMSEDSFDCSSTSSGECYENIGNIHPDAGNSKLYSIPPLPPKQAQFLQNLGEPNRITVHIHEIRTCMTSWCFFSNLQMMTTIPL</sequence>
<name>A0A3B3H7H4_ORYLA</name>
<evidence type="ECO:0000256" key="3">
    <source>
        <dbReference type="ARBA" id="ARBA00022525"/>
    </source>
</evidence>
<keyword evidence="7 12" id="KW-1133">Transmembrane helix</keyword>
<dbReference type="SUPFAM" id="SSF56487">
    <property type="entry name" value="SRCR-like"/>
    <property type="match status" value="2"/>
</dbReference>
<gene>
    <name evidence="15" type="primary">LOC105355155</name>
</gene>
<dbReference type="GO" id="GO:0005886">
    <property type="term" value="C:plasma membrane"/>
    <property type="evidence" value="ECO:0000318"/>
    <property type="project" value="GO_Central"/>
</dbReference>
<organism evidence="15 16">
    <name type="scientific">Oryzias latipes</name>
    <name type="common">Japanese rice fish</name>
    <name type="synonym">Japanese killifish</name>
    <dbReference type="NCBI Taxonomy" id="8090"/>
    <lineage>
        <taxon>Eukaryota</taxon>
        <taxon>Metazoa</taxon>
        <taxon>Chordata</taxon>
        <taxon>Craniata</taxon>
        <taxon>Vertebrata</taxon>
        <taxon>Euteleostomi</taxon>
        <taxon>Actinopterygii</taxon>
        <taxon>Neopterygii</taxon>
        <taxon>Teleostei</taxon>
        <taxon>Neoteleostei</taxon>
        <taxon>Acanthomorphata</taxon>
        <taxon>Ovalentaria</taxon>
        <taxon>Atherinomorphae</taxon>
        <taxon>Beloniformes</taxon>
        <taxon>Adrianichthyidae</taxon>
        <taxon>Oryziinae</taxon>
        <taxon>Oryzias</taxon>
    </lineage>
</organism>
<dbReference type="AlphaFoldDB" id="A0A3B3H7H4"/>
<dbReference type="Proteomes" id="UP000001038">
    <property type="component" value="Chromosome 11"/>
</dbReference>
<dbReference type="Gene3D" id="3.10.250.10">
    <property type="entry name" value="SRCR-like domain"/>
    <property type="match status" value="2"/>
</dbReference>
<dbReference type="PANTHER" id="PTHR48071:SF15">
    <property type="entry name" value="SRCR DOMAIN-CONTAINING PROTEIN"/>
    <property type="match status" value="1"/>
</dbReference>
<feature type="transmembrane region" description="Helical" evidence="12">
    <location>
        <begin position="363"/>
        <end position="387"/>
    </location>
</feature>
<dbReference type="STRING" id="8090.ENSORLP00000027173"/>
<accession>A0A3B3H7H4</accession>
<feature type="domain" description="SRCR" evidence="14">
    <location>
        <begin position="221"/>
        <end position="323"/>
    </location>
</feature>
<evidence type="ECO:0000259" key="14">
    <source>
        <dbReference type="PROSITE" id="PS50287"/>
    </source>
</evidence>
<dbReference type="PRINTS" id="PR00258">
    <property type="entry name" value="SPERACTRCPTR"/>
</dbReference>
<dbReference type="PROSITE" id="PS00420">
    <property type="entry name" value="SRCR_1"/>
    <property type="match status" value="1"/>
</dbReference>
<dbReference type="Ensembl" id="ENSORLT00000033105.1">
    <property type="protein sequence ID" value="ENSORLP00000027173.1"/>
    <property type="gene ID" value="ENSORLG00000027329.1"/>
</dbReference>
<dbReference type="InterPro" id="IPR001190">
    <property type="entry name" value="SRCR"/>
</dbReference>
<keyword evidence="16" id="KW-1185">Reference proteome</keyword>
<feature type="disulfide bond" evidence="11">
    <location>
        <begin position="186"/>
        <end position="196"/>
    </location>
</feature>
<dbReference type="FunFam" id="3.10.250.10:FF:000010">
    <property type="entry name" value="T-cell differentiation antigen CD6"/>
    <property type="match status" value="1"/>
</dbReference>
<keyword evidence="3" id="KW-0964">Secreted</keyword>
<dbReference type="GeneTree" id="ENSGT00950000183145"/>
<evidence type="ECO:0000256" key="1">
    <source>
        <dbReference type="ARBA" id="ARBA00004167"/>
    </source>
</evidence>
<comment type="subcellular location">
    <subcellularLocation>
        <location evidence="1">Membrane</location>
        <topology evidence="1">Single-pass membrane protein</topology>
    </subcellularLocation>
    <subcellularLocation>
        <location evidence="2">Secreted</location>
    </subcellularLocation>
</comment>
<feature type="domain" description="SRCR" evidence="14">
    <location>
        <begin position="116"/>
        <end position="216"/>
    </location>
</feature>
<evidence type="ECO:0000256" key="13">
    <source>
        <dbReference type="SAM" id="SignalP"/>
    </source>
</evidence>
<reference evidence="15 16" key="1">
    <citation type="journal article" date="2007" name="Nature">
        <title>The medaka draft genome and insights into vertebrate genome evolution.</title>
        <authorList>
            <person name="Kasahara M."/>
            <person name="Naruse K."/>
            <person name="Sasaki S."/>
            <person name="Nakatani Y."/>
            <person name="Qu W."/>
            <person name="Ahsan B."/>
            <person name="Yamada T."/>
            <person name="Nagayasu Y."/>
            <person name="Doi K."/>
            <person name="Kasai Y."/>
            <person name="Jindo T."/>
            <person name="Kobayashi D."/>
            <person name="Shimada A."/>
            <person name="Toyoda A."/>
            <person name="Kuroki Y."/>
            <person name="Fujiyama A."/>
            <person name="Sasaki T."/>
            <person name="Shimizu A."/>
            <person name="Asakawa S."/>
            <person name="Shimizu N."/>
            <person name="Hashimoto S."/>
            <person name="Yang J."/>
            <person name="Lee Y."/>
            <person name="Matsushima K."/>
            <person name="Sugano S."/>
            <person name="Sakaizumi M."/>
            <person name="Narita T."/>
            <person name="Ohishi K."/>
            <person name="Haga S."/>
            <person name="Ohta F."/>
            <person name="Nomoto H."/>
            <person name="Nogata K."/>
            <person name="Morishita T."/>
            <person name="Endo T."/>
            <person name="Shin-I T."/>
            <person name="Takeda H."/>
            <person name="Morishita S."/>
            <person name="Kohara Y."/>
        </authorList>
    </citation>
    <scope>NUCLEOTIDE SEQUENCE [LARGE SCALE GENOMIC DNA]</scope>
    <source>
        <strain evidence="15 16">Hd-rR</strain>
    </source>
</reference>
<evidence type="ECO:0000313" key="16">
    <source>
        <dbReference type="Proteomes" id="UP000001038"/>
    </source>
</evidence>
<comment type="caution">
    <text evidence="11">Lacks conserved residue(s) required for the propagation of feature annotation.</text>
</comment>
<dbReference type="InParanoid" id="A0A3B3H7H4"/>